<gene>
    <name evidence="1" type="ORF">LCGC14_2131050</name>
</gene>
<comment type="caution">
    <text evidence="1">The sequence shown here is derived from an EMBL/GenBank/DDBJ whole genome shotgun (WGS) entry which is preliminary data.</text>
</comment>
<evidence type="ECO:0000313" key="1">
    <source>
        <dbReference type="EMBL" id="KKL67829.1"/>
    </source>
</evidence>
<accession>A0A0F9E1F6</accession>
<dbReference type="PROSITE" id="PS51257">
    <property type="entry name" value="PROKAR_LIPOPROTEIN"/>
    <property type="match status" value="1"/>
</dbReference>
<reference evidence="1" key="1">
    <citation type="journal article" date="2015" name="Nature">
        <title>Complex archaea that bridge the gap between prokaryotes and eukaryotes.</title>
        <authorList>
            <person name="Spang A."/>
            <person name="Saw J.H."/>
            <person name="Jorgensen S.L."/>
            <person name="Zaremba-Niedzwiedzka K."/>
            <person name="Martijn J."/>
            <person name="Lind A.E."/>
            <person name="van Eijk R."/>
            <person name="Schleper C."/>
            <person name="Guy L."/>
            <person name="Ettema T.J."/>
        </authorList>
    </citation>
    <scope>NUCLEOTIDE SEQUENCE</scope>
</reference>
<dbReference type="EMBL" id="LAZR01026734">
    <property type="protein sequence ID" value="KKL67829.1"/>
    <property type="molecule type" value="Genomic_DNA"/>
</dbReference>
<sequence length="112" mass="12289">MRVGRLFPALFLPALAAGACTSETSTLSGQDIVSGIPWTAPEEARYRLMDGDEVVGSAVLRIEPQNGWFTFTQEFESGEFRDEVVAVADAETLRARSVDRVIDGPDGARRWQ</sequence>
<feature type="non-terminal residue" evidence="1">
    <location>
        <position position="112"/>
    </location>
</feature>
<protein>
    <submittedName>
        <fullName evidence="1">Uncharacterized protein</fullName>
    </submittedName>
</protein>
<dbReference type="AlphaFoldDB" id="A0A0F9E1F6"/>
<proteinExistence type="predicted"/>
<name>A0A0F9E1F6_9ZZZZ</name>
<organism evidence="1">
    <name type="scientific">marine sediment metagenome</name>
    <dbReference type="NCBI Taxonomy" id="412755"/>
    <lineage>
        <taxon>unclassified sequences</taxon>
        <taxon>metagenomes</taxon>
        <taxon>ecological metagenomes</taxon>
    </lineage>
</organism>